<evidence type="ECO:0000256" key="5">
    <source>
        <dbReference type="ARBA" id="ARBA00022840"/>
    </source>
</evidence>
<evidence type="ECO:0000313" key="10">
    <source>
        <dbReference type="EMBL" id="ARY91328.1"/>
    </source>
</evidence>
<evidence type="ECO:0000256" key="2">
    <source>
        <dbReference type="ARBA" id="ARBA00022741"/>
    </source>
</evidence>
<evidence type="ECO:0000256" key="6">
    <source>
        <dbReference type="SAM" id="MobiDB-lite"/>
    </source>
</evidence>
<evidence type="ECO:0000256" key="3">
    <source>
        <dbReference type="ARBA" id="ARBA00022801"/>
    </source>
</evidence>
<keyword evidence="5" id="KW-0067">ATP-binding</keyword>
<keyword evidence="4 10" id="KW-0347">Helicase</keyword>
<dbReference type="InterPro" id="IPR047187">
    <property type="entry name" value="SF1_C_Upf1"/>
</dbReference>
<accession>A0AAN1C7T1</accession>
<dbReference type="AlphaFoldDB" id="A0AAN1C7T1"/>
<evidence type="ECO:0000313" key="13">
    <source>
        <dbReference type="Proteomes" id="UP001303564"/>
    </source>
</evidence>
<evidence type="ECO:0000313" key="12">
    <source>
        <dbReference type="Proteomes" id="UP000195609"/>
    </source>
</evidence>
<dbReference type="Proteomes" id="UP000195609">
    <property type="component" value="Chromosome"/>
</dbReference>
<feature type="domain" description="DNA2/NAM7 helicase helicase" evidence="7">
    <location>
        <begin position="260"/>
        <end position="480"/>
    </location>
</feature>
<protein>
    <submittedName>
        <fullName evidence="11">AAA domain-containing protein</fullName>
    </submittedName>
    <submittedName>
        <fullName evidence="10">DNA helicase</fullName>
    </submittedName>
</protein>
<feature type="region of interest" description="Disordered" evidence="6">
    <location>
        <begin position="524"/>
        <end position="546"/>
    </location>
</feature>
<dbReference type="RefSeq" id="WP_087912027.1">
    <property type="nucleotide sequence ID" value="NZ_CP017065.1"/>
</dbReference>
<dbReference type="Gene3D" id="3.30.870.10">
    <property type="entry name" value="Endonuclease Chain A"/>
    <property type="match status" value="1"/>
</dbReference>
<dbReference type="Pfam" id="PF13087">
    <property type="entry name" value="AAA_12"/>
    <property type="match status" value="1"/>
</dbReference>
<reference evidence="10 12" key="1">
    <citation type="journal article" date="2017" name="Front. Immunol.">
        <title>Complete Genome Sequence of Lactobacillus casei LC5, a Potential Probiotics for Atopic Dermatitis.</title>
        <authorList>
            <person name="Kang J."/>
            <person name="Chung W.H."/>
            <person name="Lim T.J."/>
            <person name="Whon T.W."/>
            <person name="Lim S."/>
            <person name="Nam Y.D."/>
        </authorList>
    </citation>
    <scope>NUCLEOTIDE SEQUENCE [LARGE SCALE GENOMIC DNA]</scope>
    <source>
        <strain evidence="10 12">LC5</strain>
    </source>
</reference>
<dbReference type="Proteomes" id="UP001303564">
    <property type="component" value="Chromosome"/>
</dbReference>
<dbReference type="EMBL" id="CP017065">
    <property type="protein sequence ID" value="ARY91328.1"/>
    <property type="molecule type" value="Genomic_DNA"/>
</dbReference>
<dbReference type="InterPro" id="IPR025202">
    <property type="entry name" value="PLD-like_dom"/>
</dbReference>
<dbReference type="EMBL" id="CP136128">
    <property type="protein sequence ID" value="WNX28623.1"/>
    <property type="molecule type" value="Genomic_DNA"/>
</dbReference>
<dbReference type="InterPro" id="IPR050534">
    <property type="entry name" value="Coronavir_polyprotein_1ab"/>
</dbReference>
<keyword evidence="2" id="KW-0547">Nucleotide-binding</keyword>
<dbReference type="InterPro" id="IPR041679">
    <property type="entry name" value="DNA2/NAM7-like_C"/>
</dbReference>
<sequence length="1142" mass="128024">MIDRKKLANYYLESLRQSVLISGNAAKSPHLDIAYEEFREGHVAASKMNSLNASIVKKLKTQDSLDILITPVVIPVYNRVIFPIIIPATINASGQLEHEEYATPWIPRDLMSPVIEDSTVSSLYRPIADVSQYFEGIKGGAFNDLSWTDYVKQTEILFKDLTGKRISDFNTLEYTSGQQFHASMPKICRINLGGQITGMSFWIQRLYQVIIETKRSLPLLDSLNPEISSDQKDVSLSKSEIQTHYSHHLGQMTPKYGITATQRDALAYFDATSDGKTLAVSGPPGTGKTTLIQSVVATEWIKAAVKQTMPPICVASSVNNQAVTNIIRSFKSNTSDDSNLDSFYLPNTSTYQGARSNKAILASHWLPKHNTYGLYLVSADKLAESSKEFAAISRNNTDYLDQMIQADYLEQAKEEFLNKFSTVFPNHGHSLKQSQSSLHKLLQEVVEDIQTIASGQYVDNDSKIITLTTTLSSLEKELASSNNRLTAAEKFLADWLDYDNQQSGVLDYLPLIGPRRKAERKASYLHLKGKPANSNPETELDEERKTNERVKAQIDDAQSKLDAINTAKTTFMQACQRYNIDSDSVNGQIDTKLRYLAFLLATHYWEATWLLNVVQPKSETQPNDSFSKLRQQWQLRAMLTPCFVGTFYQVDAFFMDQKTPLFNAIDLLIADESGQVSPELAVASLALAKRFLAVGDTKQIQPIWSIQENVDEANMRNLGGFTESEAKVMKDNGFTVSTGDLMTLAQNQSAFTGDSESDSGLLLREHFRCLPQIMNYFNSLAYNGRLISMRKEPAATTEVHLPQMGYAHLFGHATSRNGSRYNQREADAIASWLSERKNKLLSLYNEHDQLLGKTVAIITPFKEQTIEIKKALTRQHLDEEEIIVGTVHALQGAERRIIIFSPVYDTASNSFFFDRGVNMLNVAVSRAKDSFLYFGNTDILSTNGTAPSSQLARQLFAHEENELRGASYFKASEVTTRLIGADKHDNWLIQHLLRASRQVDINSPYISGRSIKQGAKPLLAAIKRATEQGVQVNIYSSRGMYNKNSPHYIDQMDNFNLGVAFLQESGATVVDSPFRVHSKQVVIDGHILVDGSFNWFSAVRDESSQYYNTDTSTVVDDARLVKEFALPFMLESNVEKRVSKMN</sequence>
<dbReference type="GO" id="GO:0005524">
    <property type="term" value="F:ATP binding"/>
    <property type="evidence" value="ECO:0007669"/>
    <property type="project" value="UniProtKB-KW"/>
</dbReference>
<gene>
    <name evidence="10" type="ORF">BGL52_06045</name>
    <name evidence="11" type="ORF">RWA16_05780</name>
</gene>
<reference evidence="11 13" key="2">
    <citation type="submission" date="2023-09" db="EMBL/GenBank/DDBJ databases">
        <title>Genomic characteristic of L. casei group strains isolated from clinical sources.</title>
        <authorList>
            <person name="Jarocki P."/>
        </authorList>
    </citation>
    <scope>NUCLEOTIDE SEQUENCE [LARGE SCALE GENOMIC DNA]</scope>
    <source>
        <strain evidence="11 13">LMG 24099</strain>
    </source>
</reference>
<evidence type="ECO:0000259" key="7">
    <source>
        <dbReference type="Pfam" id="PF13086"/>
    </source>
</evidence>
<dbReference type="Pfam" id="PF13086">
    <property type="entry name" value="AAA_11"/>
    <property type="match status" value="1"/>
</dbReference>
<dbReference type="SUPFAM" id="SSF52540">
    <property type="entry name" value="P-loop containing nucleoside triphosphate hydrolases"/>
    <property type="match status" value="1"/>
</dbReference>
<organism evidence="10 12">
    <name type="scientific">Lacticaseibacillus casei</name>
    <name type="common">Lactobacillus casei</name>
    <dbReference type="NCBI Taxonomy" id="1582"/>
    <lineage>
        <taxon>Bacteria</taxon>
        <taxon>Bacillati</taxon>
        <taxon>Bacillota</taxon>
        <taxon>Bacilli</taxon>
        <taxon>Lactobacillales</taxon>
        <taxon>Lactobacillaceae</taxon>
        <taxon>Lacticaseibacillus</taxon>
    </lineage>
</organism>
<dbReference type="InterPro" id="IPR027417">
    <property type="entry name" value="P-loop_NTPase"/>
</dbReference>
<dbReference type="CDD" id="cd18808">
    <property type="entry name" value="SF1_C_Upf1"/>
    <property type="match status" value="1"/>
</dbReference>
<dbReference type="Gene3D" id="3.40.50.300">
    <property type="entry name" value="P-loop containing nucleotide triphosphate hydrolases"/>
    <property type="match status" value="3"/>
</dbReference>
<dbReference type="GO" id="GO:0043139">
    <property type="term" value="F:5'-3' DNA helicase activity"/>
    <property type="evidence" value="ECO:0007669"/>
    <property type="project" value="TreeGrafter"/>
</dbReference>
<comment type="similarity">
    <text evidence="1">Belongs to the DNA2/NAM7 helicase family.</text>
</comment>
<dbReference type="PANTHER" id="PTHR43788:SF8">
    <property type="entry name" value="DNA-BINDING PROTEIN SMUBP-2"/>
    <property type="match status" value="1"/>
</dbReference>
<dbReference type="GO" id="GO:0016787">
    <property type="term" value="F:hydrolase activity"/>
    <property type="evidence" value="ECO:0007669"/>
    <property type="project" value="UniProtKB-KW"/>
</dbReference>
<evidence type="ECO:0000313" key="11">
    <source>
        <dbReference type="EMBL" id="WNX28623.1"/>
    </source>
</evidence>
<dbReference type="SUPFAM" id="SSF56024">
    <property type="entry name" value="Phospholipase D/nuclease"/>
    <property type="match status" value="1"/>
</dbReference>
<dbReference type="InterPro" id="IPR041677">
    <property type="entry name" value="DNA2/NAM7_AAA_11"/>
</dbReference>
<evidence type="ECO:0000256" key="1">
    <source>
        <dbReference type="ARBA" id="ARBA00007913"/>
    </source>
</evidence>
<evidence type="ECO:0000259" key="8">
    <source>
        <dbReference type="Pfam" id="PF13087"/>
    </source>
</evidence>
<keyword evidence="13" id="KW-1185">Reference proteome</keyword>
<name>A0AAN1C7T1_LACCA</name>
<proteinExistence type="inferred from homology"/>
<keyword evidence="3" id="KW-0378">Hydrolase</keyword>
<dbReference type="Pfam" id="PF13091">
    <property type="entry name" value="PLDc_2"/>
    <property type="match status" value="1"/>
</dbReference>
<evidence type="ECO:0000259" key="9">
    <source>
        <dbReference type="Pfam" id="PF13091"/>
    </source>
</evidence>
<evidence type="ECO:0000256" key="4">
    <source>
        <dbReference type="ARBA" id="ARBA00022806"/>
    </source>
</evidence>
<feature type="domain" description="DNA2/NAM7 helicase-like C-terminal" evidence="8">
    <location>
        <begin position="758"/>
        <end position="937"/>
    </location>
</feature>
<dbReference type="PANTHER" id="PTHR43788">
    <property type="entry name" value="DNA2/NAM7 HELICASE FAMILY MEMBER"/>
    <property type="match status" value="1"/>
</dbReference>
<feature type="domain" description="Phospholipase D-like" evidence="9">
    <location>
        <begin position="988"/>
        <end position="1125"/>
    </location>
</feature>